<dbReference type="Gene3D" id="3.20.20.80">
    <property type="entry name" value="Glycosidases"/>
    <property type="match status" value="1"/>
</dbReference>
<accession>A0A0H3K402</accession>
<dbReference type="EMBL" id="AP008231">
    <property type="protein sequence ID" value="BAD79936.1"/>
    <property type="molecule type" value="Genomic_DNA"/>
</dbReference>
<dbReference type="PANTHER" id="PTHR43405">
    <property type="entry name" value="GLYCOSYL HYDROLASE DIGH"/>
    <property type="match status" value="1"/>
</dbReference>
<dbReference type="InterPro" id="IPR003790">
    <property type="entry name" value="GHL10"/>
</dbReference>
<proteinExistence type="predicted"/>
<dbReference type="Proteomes" id="UP000001175">
    <property type="component" value="Chromosome"/>
</dbReference>
<dbReference type="InterPro" id="IPR052177">
    <property type="entry name" value="Divisome_Glycosyl_Hydrolase"/>
</dbReference>
<sequence>MPKSGPMPASLRRWLSGIAAIACLPLQSPAVNAQIAPAPSTGYNCDLALYSVPQANLLARSLQGDTVADQQYRQLVRELAMELRNCRQQVWPRKMAIWVRLYSCDLRPGGLDSLFDGLQALGYNEVFIETFYDGRVLLPAADNPTVWPSVVAEPGLERVDLLAEAIRKGRERGMSVYAWLFTLNYGYSYSQRSDRQDTLARNGRSESSLEIVSGGAQVFVDPFNPVARQDYQTLLRSVLSRRPDGVLFDYVRYPRGTGAASVMTKVADLLIHTTAARQAWINQLNTPAGQALLTEYLDTGRLSPSDRNQLVLLLGDRLKELNLRQDVNPLWSLAVYHAWRGVVEFVDEAVGTVAQAGLPSGAVFFPFGNARVGQQGWDSRMQPWDRFPNSMEYHPMSYALCGDRHDCVMAEVQRVLEAKPNSIVQPAIAGTWGANFNAHLPLEQRMAALRSTFGDRIDRVSHFSLAWMDPQGERQRQRCRL</sequence>
<dbReference type="eggNOG" id="COG1649">
    <property type="taxonomic scope" value="Bacteria"/>
</dbReference>
<evidence type="ECO:0000313" key="5">
    <source>
        <dbReference type="Proteomes" id="UP000001175"/>
    </source>
</evidence>
<keyword evidence="1 2" id="KW-0732">Signal</keyword>
<evidence type="ECO:0000256" key="2">
    <source>
        <dbReference type="SAM" id="SignalP"/>
    </source>
</evidence>
<gene>
    <name evidence="4" type="ordered locus">syc1746_d</name>
</gene>
<organism evidence="4 5">
    <name type="scientific">Synechococcus sp. (strain ATCC 27144 / PCC 6301 / SAUG 1402/1)</name>
    <name type="common">Anacystis nidulans</name>
    <dbReference type="NCBI Taxonomy" id="269084"/>
    <lineage>
        <taxon>Bacteria</taxon>
        <taxon>Bacillati</taxon>
        <taxon>Cyanobacteriota</taxon>
        <taxon>Cyanophyceae</taxon>
        <taxon>Synechococcales</taxon>
        <taxon>Synechococcaceae</taxon>
        <taxon>Synechococcus</taxon>
    </lineage>
</organism>
<evidence type="ECO:0000313" key="4">
    <source>
        <dbReference type="EMBL" id="BAD79936.1"/>
    </source>
</evidence>
<feature type="domain" description="Glycosyl hydrolase-like 10" evidence="3">
    <location>
        <begin position="116"/>
        <end position="259"/>
    </location>
</feature>
<evidence type="ECO:0000256" key="1">
    <source>
        <dbReference type="ARBA" id="ARBA00022729"/>
    </source>
</evidence>
<feature type="signal peptide" evidence="2">
    <location>
        <begin position="1"/>
        <end position="33"/>
    </location>
</feature>
<dbReference type="Pfam" id="PF02638">
    <property type="entry name" value="GHL10"/>
    <property type="match status" value="1"/>
</dbReference>
<evidence type="ECO:0000259" key="3">
    <source>
        <dbReference type="Pfam" id="PF02638"/>
    </source>
</evidence>
<protein>
    <recommendedName>
        <fullName evidence="3">Glycosyl hydrolase-like 10 domain-containing protein</fullName>
    </recommendedName>
</protein>
<reference evidence="4 5" key="1">
    <citation type="journal article" date="2007" name="Photosyn. Res.">
        <title>Complete nucleotide sequence of the freshwater unicellular cyanobacterium Synechococcus elongatus PCC 6301 chromosome: gene content and organization.</title>
        <authorList>
            <person name="Sugita C."/>
            <person name="Ogata K."/>
            <person name="Shikata M."/>
            <person name="Jikuya H."/>
            <person name="Takano J."/>
            <person name="Furumichi M."/>
            <person name="Kanehisa M."/>
            <person name="Omata T."/>
            <person name="Sugiura M."/>
            <person name="Sugita M."/>
        </authorList>
    </citation>
    <scope>NUCLEOTIDE SEQUENCE [LARGE SCALE GENOMIC DNA]</scope>
    <source>
        <strain evidence="5">ATCC 27144 / PCC 6301 / SAUG 1402/1</strain>
    </source>
</reference>
<dbReference type="SUPFAM" id="SSF51445">
    <property type="entry name" value="(Trans)glycosidases"/>
    <property type="match status" value="1"/>
</dbReference>
<dbReference type="AlphaFoldDB" id="A0A0H3K402"/>
<dbReference type="InterPro" id="IPR017853">
    <property type="entry name" value="GH"/>
</dbReference>
<dbReference type="KEGG" id="syc:syc1746_d"/>
<name>A0A0H3K402_SYNP6</name>
<dbReference type="PANTHER" id="PTHR43405:SF1">
    <property type="entry name" value="GLYCOSYL HYDROLASE DIGH"/>
    <property type="match status" value="1"/>
</dbReference>
<feature type="chain" id="PRO_5002613206" description="Glycosyl hydrolase-like 10 domain-containing protein" evidence="2">
    <location>
        <begin position="34"/>
        <end position="481"/>
    </location>
</feature>